<evidence type="ECO:0000256" key="2">
    <source>
        <dbReference type="ARBA" id="ARBA00005135"/>
    </source>
</evidence>
<keyword evidence="12" id="KW-1185">Reference proteome</keyword>
<dbReference type="GO" id="GO:0006564">
    <property type="term" value="P:L-serine biosynthetic process"/>
    <property type="evidence" value="ECO:0007669"/>
    <property type="project" value="UniProtKB-KW"/>
</dbReference>
<dbReference type="STRING" id="246195.DNO_1015"/>
<dbReference type="GO" id="GO:0000287">
    <property type="term" value="F:magnesium ion binding"/>
    <property type="evidence" value="ECO:0007669"/>
    <property type="project" value="TreeGrafter"/>
</dbReference>
<accession>A5EXY1</accession>
<dbReference type="EC" id="3.1.3.3" evidence="3"/>
<dbReference type="NCBIfam" id="TIGR01488">
    <property type="entry name" value="HAD-SF-IB"/>
    <property type="match status" value="1"/>
</dbReference>
<evidence type="ECO:0000256" key="7">
    <source>
        <dbReference type="ARBA" id="ARBA00022842"/>
    </source>
</evidence>
<dbReference type="eggNOG" id="COG0560">
    <property type="taxonomic scope" value="Bacteria"/>
</dbReference>
<keyword evidence="4" id="KW-0028">Amino-acid biosynthesis</keyword>
<evidence type="ECO:0000313" key="12">
    <source>
        <dbReference type="Proteomes" id="UP000000248"/>
    </source>
</evidence>
<dbReference type="GO" id="GO:0005737">
    <property type="term" value="C:cytoplasm"/>
    <property type="evidence" value="ECO:0007669"/>
    <property type="project" value="TreeGrafter"/>
</dbReference>
<dbReference type="EMBL" id="CP000513">
    <property type="protein sequence ID" value="ABQ13311.1"/>
    <property type="molecule type" value="Genomic_DNA"/>
</dbReference>
<dbReference type="InterPro" id="IPR023214">
    <property type="entry name" value="HAD_sf"/>
</dbReference>
<gene>
    <name evidence="11" type="ordered locus">DNO_1015</name>
</gene>
<dbReference type="InterPro" id="IPR050582">
    <property type="entry name" value="HAD-like_SerB"/>
</dbReference>
<comment type="pathway">
    <text evidence="2">Amino-acid biosynthesis; L-serine biosynthesis; L-serine from 3-phospho-D-glycerate: step 3/3.</text>
</comment>
<comment type="catalytic activity">
    <reaction evidence="9">
        <text>O-phospho-L-serine + H2O = L-serine + phosphate</text>
        <dbReference type="Rhea" id="RHEA:21208"/>
        <dbReference type="ChEBI" id="CHEBI:15377"/>
        <dbReference type="ChEBI" id="CHEBI:33384"/>
        <dbReference type="ChEBI" id="CHEBI:43474"/>
        <dbReference type="ChEBI" id="CHEBI:57524"/>
        <dbReference type="EC" id="3.1.3.3"/>
    </reaction>
</comment>
<comment type="catalytic activity">
    <reaction evidence="10">
        <text>O-phospho-D-serine + H2O = D-serine + phosphate</text>
        <dbReference type="Rhea" id="RHEA:24873"/>
        <dbReference type="ChEBI" id="CHEBI:15377"/>
        <dbReference type="ChEBI" id="CHEBI:35247"/>
        <dbReference type="ChEBI" id="CHEBI:43474"/>
        <dbReference type="ChEBI" id="CHEBI:58680"/>
        <dbReference type="EC" id="3.1.3.3"/>
    </reaction>
</comment>
<dbReference type="PANTHER" id="PTHR43344:SF2">
    <property type="entry name" value="PHOSPHOSERINE PHOSPHATASE"/>
    <property type="match status" value="1"/>
</dbReference>
<sequence>MTTLASPDGIVFDCDATLSAVAGIDALADFKHKEKEIAKINNQLKVGSISAEVAYRKRIDALTPSRSDLEILANRYLEQITEGAADVIVSLRARGIRVGIVSTGLREAILPLAAQLHIAKEDVFAVDLLLDAEGNYFNIVPTPLMGKAGKAEMIKMWKKQHQLNCVYMVGDNMTDIAAKADEAADAVIGYGGIVARPEVEKAADIFYRQTDLRGLIQLLKPRGA</sequence>
<dbReference type="RefSeq" id="WP_012031327.1">
    <property type="nucleotide sequence ID" value="NC_009446.1"/>
</dbReference>
<organism evidence="11 12">
    <name type="scientific">Dichelobacter nodosus (strain VCS1703A)</name>
    <dbReference type="NCBI Taxonomy" id="246195"/>
    <lineage>
        <taxon>Bacteria</taxon>
        <taxon>Pseudomonadati</taxon>
        <taxon>Pseudomonadota</taxon>
        <taxon>Gammaproteobacteria</taxon>
        <taxon>Cardiobacteriales</taxon>
        <taxon>Cardiobacteriaceae</taxon>
        <taxon>Dichelobacter</taxon>
    </lineage>
</organism>
<keyword evidence="5" id="KW-0479">Metal-binding</keyword>
<dbReference type="Pfam" id="PF12710">
    <property type="entry name" value="HAD"/>
    <property type="match status" value="1"/>
</dbReference>
<dbReference type="HOGENOM" id="CLU_036368_2_1_6"/>
<evidence type="ECO:0000256" key="4">
    <source>
        <dbReference type="ARBA" id="ARBA00022605"/>
    </source>
</evidence>
<dbReference type="Proteomes" id="UP000000248">
    <property type="component" value="Chromosome"/>
</dbReference>
<name>A5EXY1_DICNV</name>
<evidence type="ECO:0000313" key="11">
    <source>
        <dbReference type="EMBL" id="ABQ13311.1"/>
    </source>
</evidence>
<dbReference type="PANTHER" id="PTHR43344">
    <property type="entry name" value="PHOSPHOSERINE PHOSPHATASE"/>
    <property type="match status" value="1"/>
</dbReference>
<evidence type="ECO:0000256" key="6">
    <source>
        <dbReference type="ARBA" id="ARBA00022801"/>
    </source>
</evidence>
<keyword evidence="7" id="KW-0460">Magnesium</keyword>
<keyword evidence="6" id="KW-0378">Hydrolase</keyword>
<dbReference type="SUPFAM" id="SSF56784">
    <property type="entry name" value="HAD-like"/>
    <property type="match status" value="1"/>
</dbReference>
<dbReference type="Gene3D" id="3.40.50.1000">
    <property type="entry name" value="HAD superfamily/HAD-like"/>
    <property type="match status" value="1"/>
</dbReference>
<evidence type="ECO:0000256" key="10">
    <source>
        <dbReference type="ARBA" id="ARBA00048523"/>
    </source>
</evidence>
<dbReference type="GO" id="GO:0036424">
    <property type="term" value="F:L-phosphoserine phosphatase activity"/>
    <property type="evidence" value="ECO:0007669"/>
    <property type="project" value="TreeGrafter"/>
</dbReference>
<evidence type="ECO:0000256" key="8">
    <source>
        <dbReference type="ARBA" id="ARBA00023299"/>
    </source>
</evidence>
<evidence type="ECO:0000256" key="1">
    <source>
        <dbReference type="ARBA" id="ARBA00001946"/>
    </source>
</evidence>
<comment type="cofactor">
    <cofactor evidence="1">
        <name>Mg(2+)</name>
        <dbReference type="ChEBI" id="CHEBI:18420"/>
    </cofactor>
</comment>
<keyword evidence="8" id="KW-0718">Serine biosynthesis</keyword>
<protein>
    <recommendedName>
        <fullName evidence="3">phosphoserine phosphatase</fullName>
        <ecNumber evidence="3">3.1.3.3</ecNumber>
    </recommendedName>
</protein>
<reference evidence="11 12" key="1">
    <citation type="journal article" date="2007" name="Nat. Biotechnol.">
        <title>Genome sequence and identification of candidate vaccine antigens from the animal pathogen Dichelobacter nodosus.</title>
        <authorList>
            <person name="Myers G.S."/>
            <person name="Parker D."/>
            <person name="Al-Hasani K."/>
            <person name="Kennan R.M."/>
            <person name="Seemann T."/>
            <person name="Ren Q."/>
            <person name="Badger J.H."/>
            <person name="Selengut J.D."/>
            <person name="Deboy R.T."/>
            <person name="Tettelin H."/>
            <person name="Boyce J.D."/>
            <person name="McCarl V.P."/>
            <person name="Han X."/>
            <person name="Nelson W.C."/>
            <person name="Madupu R."/>
            <person name="Mohamoud Y."/>
            <person name="Holley T."/>
            <person name="Fedorova N."/>
            <person name="Khouri H."/>
            <person name="Bottomley S.P."/>
            <person name="Whittington R.J."/>
            <person name="Adler B."/>
            <person name="Songer J.G."/>
            <person name="Rood J.I."/>
            <person name="Paulsen I.T."/>
        </authorList>
    </citation>
    <scope>NUCLEOTIDE SEQUENCE [LARGE SCALE GENOMIC DNA]</scope>
    <source>
        <strain evidence="11 12">VCS1703A</strain>
    </source>
</reference>
<dbReference type="Gene3D" id="1.10.150.210">
    <property type="entry name" value="Phosphoserine phosphatase, domain 2"/>
    <property type="match status" value="1"/>
</dbReference>
<dbReference type="KEGG" id="dno:DNO_1015"/>
<evidence type="ECO:0000256" key="5">
    <source>
        <dbReference type="ARBA" id="ARBA00022723"/>
    </source>
</evidence>
<proteinExistence type="predicted"/>
<evidence type="ECO:0000256" key="9">
    <source>
        <dbReference type="ARBA" id="ARBA00048138"/>
    </source>
</evidence>
<dbReference type="InterPro" id="IPR036412">
    <property type="entry name" value="HAD-like_sf"/>
</dbReference>
<dbReference type="OrthoDB" id="9790031at2"/>
<evidence type="ECO:0000256" key="3">
    <source>
        <dbReference type="ARBA" id="ARBA00012640"/>
    </source>
</evidence>
<dbReference type="AlphaFoldDB" id="A5EXY1"/>